<dbReference type="InterPro" id="IPR004827">
    <property type="entry name" value="bZIP"/>
</dbReference>
<dbReference type="InterPro" id="IPR040223">
    <property type="entry name" value="PAR_bZIP"/>
</dbReference>
<gene>
    <name evidence="9" type="ORF">RR48_02315</name>
</gene>
<dbReference type="InterPro" id="IPR046347">
    <property type="entry name" value="bZIP_sf"/>
</dbReference>
<protein>
    <submittedName>
        <fullName evidence="9">Cell death specification protein 2</fullName>
    </submittedName>
</protein>
<evidence type="ECO:0000256" key="4">
    <source>
        <dbReference type="ARBA" id="ARBA00023125"/>
    </source>
</evidence>
<keyword evidence="3" id="KW-0805">Transcription regulation</keyword>
<dbReference type="CDD" id="cd14695">
    <property type="entry name" value="bZIP_HLF"/>
    <property type="match status" value="1"/>
</dbReference>
<dbReference type="FunFam" id="1.20.5.170:FF:000025">
    <property type="entry name" value="nuclear factor interleukin-3-regulated protein-like"/>
    <property type="match status" value="1"/>
</dbReference>
<reference evidence="9 10" key="1">
    <citation type="journal article" date="2015" name="Nat. Commun.">
        <title>Outbred genome sequencing and CRISPR/Cas9 gene editing in butterflies.</title>
        <authorList>
            <person name="Li X."/>
            <person name="Fan D."/>
            <person name="Zhang W."/>
            <person name="Liu G."/>
            <person name="Zhang L."/>
            <person name="Zhao L."/>
            <person name="Fang X."/>
            <person name="Chen L."/>
            <person name="Dong Y."/>
            <person name="Chen Y."/>
            <person name="Ding Y."/>
            <person name="Zhao R."/>
            <person name="Feng M."/>
            <person name="Zhu Y."/>
            <person name="Feng Y."/>
            <person name="Jiang X."/>
            <person name="Zhu D."/>
            <person name="Xiang H."/>
            <person name="Feng X."/>
            <person name="Li S."/>
            <person name="Wang J."/>
            <person name="Zhang G."/>
            <person name="Kronforst M.R."/>
            <person name="Wang W."/>
        </authorList>
    </citation>
    <scope>NUCLEOTIDE SEQUENCE [LARGE SCALE GENOMIC DNA]</scope>
    <source>
        <strain evidence="9">Ya'a_city_454_Pm</strain>
        <tissue evidence="9">Whole body</tissue>
    </source>
</reference>
<dbReference type="PANTHER" id="PTHR11988:SF55">
    <property type="entry name" value="BZIP DOMAIN-CONTAINING PROTEIN"/>
    <property type="match status" value="1"/>
</dbReference>
<dbReference type="GO" id="GO:0000978">
    <property type="term" value="F:RNA polymerase II cis-regulatory region sequence-specific DNA binding"/>
    <property type="evidence" value="ECO:0007669"/>
    <property type="project" value="TreeGrafter"/>
</dbReference>
<evidence type="ECO:0000256" key="2">
    <source>
        <dbReference type="ARBA" id="ARBA00006079"/>
    </source>
</evidence>
<evidence type="ECO:0000313" key="9">
    <source>
        <dbReference type="EMBL" id="KPJ19887.1"/>
    </source>
</evidence>
<dbReference type="PROSITE" id="PS50217">
    <property type="entry name" value="BZIP"/>
    <property type="match status" value="1"/>
</dbReference>
<keyword evidence="6" id="KW-0539">Nucleus</keyword>
<evidence type="ECO:0000259" key="8">
    <source>
        <dbReference type="PROSITE" id="PS50217"/>
    </source>
</evidence>
<dbReference type="GO" id="GO:0005634">
    <property type="term" value="C:nucleus"/>
    <property type="evidence" value="ECO:0007669"/>
    <property type="project" value="UniProtKB-SubCell"/>
</dbReference>
<dbReference type="AlphaFoldDB" id="A0A0N1PHJ9"/>
<evidence type="ECO:0000256" key="1">
    <source>
        <dbReference type="ARBA" id="ARBA00004123"/>
    </source>
</evidence>
<proteinExistence type="inferred from homology"/>
<feature type="region of interest" description="Disordered" evidence="7">
    <location>
        <begin position="169"/>
        <end position="196"/>
    </location>
</feature>
<keyword evidence="10" id="KW-1185">Reference proteome</keyword>
<dbReference type="GO" id="GO:0000981">
    <property type="term" value="F:DNA-binding transcription factor activity, RNA polymerase II-specific"/>
    <property type="evidence" value="ECO:0007669"/>
    <property type="project" value="TreeGrafter"/>
</dbReference>
<dbReference type="SMART" id="SM00338">
    <property type="entry name" value="BRLZ"/>
    <property type="match status" value="1"/>
</dbReference>
<dbReference type="InParanoid" id="A0A0N1PHJ9"/>
<keyword evidence="5" id="KW-0804">Transcription</keyword>
<accession>A0A0N1PHJ9</accession>
<evidence type="ECO:0000256" key="6">
    <source>
        <dbReference type="ARBA" id="ARBA00023242"/>
    </source>
</evidence>
<dbReference type="Proteomes" id="UP000053240">
    <property type="component" value="Unassembled WGS sequence"/>
</dbReference>
<dbReference type="Pfam" id="PF07716">
    <property type="entry name" value="bZIP_2"/>
    <property type="match status" value="1"/>
</dbReference>
<dbReference type="STRING" id="76193.A0A0N1PHJ9"/>
<comment type="similarity">
    <text evidence="2">Belongs to the bZIP family. NFIL3 subfamily.</text>
</comment>
<name>A0A0N1PHJ9_PAPMA</name>
<sequence length="196" mass="21845">MEPNVPLYDLETMSCTAQHSSALAALRLLRSYNHFLVPPDVHGVVPLLASLPQTPCLPAYCQHLPVRTPLLSPTSLSDVEVRRRGEKRPIPAELKDEKYFERRRRNNQAAKKSRDARRVREDQIAWRACYLEQENASLRAHVAALRQEALALRALLAQPAHAHAHCALDSAPQETRTPAHSCTLDTHGAPTSTTAD</sequence>
<feature type="compositionally biased region" description="Polar residues" evidence="7">
    <location>
        <begin position="172"/>
        <end position="196"/>
    </location>
</feature>
<evidence type="ECO:0000256" key="3">
    <source>
        <dbReference type="ARBA" id="ARBA00023015"/>
    </source>
</evidence>
<dbReference type="Gene3D" id="1.20.5.170">
    <property type="match status" value="1"/>
</dbReference>
<organism evidence="9 10">
    <name type="scientific">Papilio machaon</name>
    <name type="common">Old World swallowtail butterfly</name>
    <dbReference type="NCBI Taxonomy" id="76193"/>
    <lineage>
        <taxon>Eukaryota</taxon>
        <taxon>Metazoa</taxon>
        <taxon>Ecdysozoa</taxon>
        <taxon>Arthropoda</taxon>
        <taxon>Hexapoda</taxon>
        <taxon>Insecta</taxon>
        <taxon>Pterygota</taxon>
        <taxon>Neoptera</taxon>
        <taxon>Endopterygota</taxon>
        <taxon>Lepidoptera</taxon>
        <taxon>Glossata</taxon>
        <taxon>Ditrysia</taxon>
        <taxon>Papilionoidea</taxon>
        <taxon>Papilionidae</taxon>
        <taxon>Papilioninae</taxon>
        <taxon>Papilio</taxon>
    </lineage>
</organism>
<evidence type="ECO:0000256" key="5">
    <source>
        <dbReference type="ARBA" id="ARBA00023163"/>
    </source>
</evidence>
<dbReference type="PANTHER" id="PTHR11988">
    <property type="entry name" value="THYROTROPH EMBRYONIC FACTOR RELATED"/>
    <property type="match status" value="1"/>
</dbReference>
<dbReference type="SUPFAM" id="SSF57959">
    <property type="entry name" value="Leucine zipper domain"/>
    <property type="match status" value="1"/>
</dbReference>
<feature type="domain" description="BZIP" evidence="8">
    <location>
        <begin position="96"/>
        <end position="159"/>
    </location>
</feature>
<evidence type="ECO:0000313" key="10">
    <source>
        <dbReference type="Proteomes" id="UP000053240"/>
    </source>
</evidence>
<keyword evidence="4" id="KW-0238">DNA-binding</keyword>
<evidence type="ECO:0000256" key="7">
    <source>
        <dbReference type="SAM" id="MobiDB-lite"/>
    </source>
</evidence>
<dbReference type="EMBL" id="KQ459805">
    <property type="protein sequence ID" value="KPJ19887.1"/>
    <property type="molecule type" value="Genomic_DNA"/>
</dbReference>
<comment type="subcellular location">
    <subcellularLocation>
        <location evidence="1">Nucleus</location>
    </subcellularLocation>
</comment>